<feature type="binding site" evidence="8">
    <location>
        <position position="131"/>
    </location>
    <ligand>
        <name>S-adenosyl-L-methionine</name>
        <dbReference type="ChEBI" id="CHEBI:59789"/>
    </ligand>
</feature>
<comment type="function">
    <text evidence="1">Specifically dimethylates two adjacent adenosines in the loop of a conserved hairpin near the 3'-end of 18S rRNA in the 40S particle.</text>
</comment>
<dbReference type="PANTHER" id="PTHR11727">
    <property type="entry name" value="DIMETHYLADENOSINE TRANSFERASE"/>
    <property type="match status" value="1"/>
</dbReference>
<dbReference type="GO" id="GO:0005730">
    <property type="term" value="C:nucleolus"/>
    <property type="evidence" value="ECO:0007669"/>
    <property type="project" value="TreeGrafter"/>
</dbReference>
<evidence type="ECO:0000256" key="9">
    <source>
        <dbReference type="RuleBase" id="RU362106"/>
    </source>
</evidence>
<dbReference type="RefSeq" id="XP_016642287.1">
    <property type="nucleotide sequence ID" value="XM_016787972.1"/>
</dbReference>
<evidence type="ECO:0000313" key="13">
    <source>
        <dbReference type="Proteomes" id="UP000028545"/>
    </source>
</evidence>
<dbReference type="Pfam" id="PF00398">
    <property type="entry name" value="RrnaAD"/>
    <property type="match status" value="1"/>
</dbReference>
<dbReference type="InterPro" id="IPR011530">
    <property type="entry name" value="rRNA_adenine_dimethylase"/>
</dbReference>
<keyword evidence="5 8" id="KW-0949">S-adenosyl-L-methionine</keyword>
<evidence type="ECO:0000313" key="12">
    <source>
        <dbReference type="EMBL" id="KEZ42488.1"/>
    </source>
</evidence>
<comment type="similarity">
    <text evidence="8 9">Belongs to the class I-like SAM-binding methyltransferase superfamily. rRNA adenine N(6)-methyltransferase family.</text>
</comment>
<dbReference type="OMA" id="ANYRTWC"/>
<feature type="region of interest" description="Disordered" evidence="10">
    <location>
        <begin position="281"/>
        <end position="313"/>
    </location>
</feature>
<dbReference type="GeneID" id="27724771"/>
<dbReference type="Gene3D" id="3.40.50.150">
    <property type="entry name" value="Vaccinia Virus protein VP39"/>
    <property type="match status" value="1"/>
</dbReference>
<comment type="catalytic activity">
    <reaction evidence="7">
        <text>adenosine(1779)/adenosine(1780) in 18S rRNA + 4 S-adenosyl-L-methionine = N(6)-dimethyladenosine(1779)/N(6)-dimethyladenosine(1780) in 18S rRNA + 4 S-adenosyl-L-homocysteine + 4 H(+)</text>
        <dbReference type="Rhea" id="RHEA:42780"/>
        <dbReference type="Rhea" id="RHEA-COMP:10234"/>
        <dbReference type="Rhea" id="RHEA-COMP:10236"/>
        <dbReference type="ChEBI" id="CHEBI:15378"/>
        <dbReference type="ChEBI" id="CHEBI:57856"/>
        <dbReference type="ChEBI" id="CHEBI:59789"/>
        <dbReference type="ChEBI" id="CHEBI:74411"/>
        <dbReference type="ChEBI" id="CHEBI:74493"/>
        <dbReference type="EC" id="2.1.1.183"/>
    </reaction>
</comment>
<dbReference type="EC" id="2.1.1.-" evidence="9"/>
<dbReference type="FunFam" id="3.40.50.150:FF:000081">
    <property type="entry name" value="rRNA adenine N(6)-methyltransferase"/>
    <property type="match status" value="1"/>
</dbReference>
<evidence type="ECO:0000259" key="11">
    <source>
        <dbReference type="SMART" id="SM00650"/>
    </source>
</evidence>
<keyword evidence="3 8" id="KW-0489">Methyltransferase</keyword>
<evidence type="ECO:0000256" key="8">
    <source>
        <dbReference type="PROSITE-ProRule" id="PRU01026"/>
    </source>
</evidence>
<dbReference type="AlphaFoldDB" id="A0A084G576"/>
<dbReference type="InterPro" id="IPR029063">
    <property type="entry name" value="SAM-dependent_MTases_sf"/>
</dbReference>
<dbReference type="NCBIfam" id="TIGR00755">
    <property type="entry name" value="ksgA"/>
    <property type="match status" value="1"/>
</dbReference>
<dbReference type="PANTHER" id="PTHR11727:SF7">
    <property type="entry name" value="DIMETHYLADENOSINE TRANSFERASE-RELATED"/>
    <property type="match status" value="1"/>
</dbReference>
<feature type="compositionally biased region" description="Acidic residues" evidence="10">
    <location>
        <begin position="282"/>
        <end position="311"/>
    </location>
</feature>
<comment type="caution">
    <text evidence="12">The sequence shown here is derived from an EMBL/GenBank/DDBJ whole genome shotgun (WGS) entry which is preliminary data.</text>
</comment>
<dbReference type="EMBL" id="JOWA01000099">
    <property type="protein sequence ID" value="KEZ42488.1"/>
    <property type="molecule type" value="Genomic_DNA"/>
</dbReference>
<evidence type="ECO:0000256" key="10">
    <source>
        <dbReference type="SAM" id="MobiDB-lite"/>
    </source>
</evidence>
<keyword evidence="6 8" id="KW-0694">RNA-binding</keyword>
<dbReference type="HOGENOM" id="CLU_041220_2_0_1"/>
<feature type="binding site" evidence="8">
    <location>
        <position position="64"/>
    </location>
    <ligand>
        <name>S-adenosyl-L-methionine</name>
        <dbReference type="ChEBI" id="CHEBI:59789"/>
    </ligand>
</feature>
<keyword evidence="13" id="KW-1185">Reference proteome</keyword>
<evidence type="ECO:0000256" key="3">
    <source>
        <dbReference type="ARBA" id="ARBA00022603"/>
    </source>
</evidence>
<reference evidence="12 13" key="1">
    <citation type="journal article" date="2014" name="Genome Announc.">
        <title>Draft genome sequence of the pathogenic fungus Scedosporium apiospermum.</title>
        <authorList>
            <person name="Vandeputte P."/>
            <person name="Ghamrawi S."/>
            <person name="Rechenmann M."/>
            <person name="Iltis A."/>
            <person name="Giraud S."/>
            <person name="Fleury M."/>
            <person name="Thornton C."/>
            <person name="Delhaes L."/>
            <person name="Meyer W."/>
            <person name="Papon N."/>
            <person name="Bouchara J.P."/>
        </authorList>
    </citation>
    <scope>NUCLEOTIDE SEQUENCE [LARGE SCALE GENOMIC DNA]</scope>
    <source>
        <strain evidence="12 13">IHEM 14462</strain>
    </source>
</reference>
<dbReference type="PROSITE" id="PS51689">
    <property type="entry name" value="SAM_RNA_A_N6_MT"/>
    <property type="match status" value="1"/>
</dbReference>
<feature type="binding site" evidence="8">
    <location>
        <position position="85"/>
    </location>
    <ligand>
        <name>S-adenosyl-L-methionine</name>
        <dbReference type="ChEBI" id="CHEBI:59789"/>
    </ligand>
</feature>
<evidence type="ECO:0000256" key="6">
    <source>
        <dbReference type="ARBA" id="ARBA00022884"/>
    </source>
</evidence>
<name>A0A084G576_PSEDA</name>
<organism evidence="12 13">
    <name type="scientific">Pseudallescheria apiosperma</name>
    <name type="common">Scedosporium apiospermum</name>
    <dbReference type="NCBI Taxonomy" id="563466"/>
    <lineage>
        <taxon>Eukaryota</taxon>
        <taxon>Fungi</taxon>
        <taxon>Dikarya</taxon>
        <taxon>Ascomycota</taxon>
        <taxon>Pezizomycotina</taxon>
        <taxon>Sordariomycetes</taxon>
        <taxon>Hypocreomycetidae</taxon>
        <taxon>Microascales</taxon>
        <taxon>Microascaceae</taxon>
        <taxon>Scedosporium</taxon>
    </lineage>
</organism>
<dbReference type="InterPro" id="IPR001737">
    <property type="entry name" value="KsgA/Erm"/>
</dbReference>
<feature type="binding site" evidence="8">
    <location>
        <position position="113"/>
    </location>
    <ligand>
        <name>S-adenosyl-L-methionine</name>
        <dbReference type="ChEBI" id="CHEBI:59789"/>
    </ligand>
</feature>
<sequence length="385" mass="42757">MAKAQRSKRNSSAASPYQKPAATRAPIFKFNTNIGQHILKNAAIADAIVAKANIQPVETVLEIGPGTGVLTTRILDHAKSVIAVELDPRMAAELSCVVQGTPKQQKLQIVLGDFIKLESSELKPFDVCISNTPYQISSPLVFKLLSMPKPPRVSILMVQREFALRLIARPGDSLYSRLSVNAQFFSKVSHVMKVSKKNFTPPPQVESSVVRIEPRTDRPNISWDEWDGMLRVCFMRKNKTLRATWTGNKVKAMVEQNWITWACINTEQIPERDWKILRGEETADDQAMDDAADEDDEMGEASGDEDMMDEDGPSKKLAKVNTSKGGNITLGLTQIPRALVSQLISIKIRRVLESTKLGGQRAAKCDETDFLHLLSAFNDEGLHFA</sequence>
<dbReference type="Gene3D" id="1.10.8.480">
    <property type="match status" value="1"/>
</dbReference>
<dbReference type="Proteomes" id="UP000028545">
    <property type="component" value="Unassembled WGS sequence"/>
</dbReference>
<dbReference type="GO" id="GO:0030688">
    <property type="term" value="C:preribosome, small subunit precursor"/>
    <property type="evidence" value="ECO:0007669"/>
    <property type="project" value="EnsemblFungi"/>
</dbReference>
<evidence type="ECO:0000256" key="2">
    <source>
        <dbReference type="ARBA" id="ARBA00022552"/>
    </source>
</evidence>
<dbReference type="GO" id="GO:0003723">
    <property type="term" value="F:RNA binding"/>
    <property type="evidence" value="ECO:0007669"/>
    <property type="project" value="UniProtKB-UniRule"/>
</dbReference>
<feature type="binding site" evidence="8">
    <location>
        <position position="39"/>
    </location>
    <ligand>
        <name>S-adenosyl-L-methionine</name>
        <dbReference type="ChEBI" id="CHEBI:59789"/>
    </ligand>
</feature>
<gene>
    <name evidence="12" type="ORF">SAPIO_CDS5699</name>
</gene>
<accession>A0A084G576</accession>
<evidence type="ECO:0000256" key="5">
    <source>
        <dbReference type="ARBA" id="ARBA00022691"/>
    </source>
</evidence>
<dbReference type="GO" id="GO:0052909">
    <property type="term" value="F:18S rRNA (adenine(1779)-N(6)/adenine(1780)-N(6))-dimethyltransferase activity"/>
    <property type="evidence" value="ECO:0007669"/>
    <property type="project" value="UniProtKB-EC"/>
</dbReference>
<dbReference type="SUPFAM" id="SSF53335">
    <property type="entry name" value="S-adenosyl-L-methionine-dependent methyltransferases"/>
    <property type="match status" value="1"/>
</dbReference>
<protein>
    <recommendedName>
        <fullName evidence="9">rRNA adenine N(6)-methyltransferase</fullName>
        <ecNumber evidence="9">2.1.1.-</ecNumber>
    </recommendedName>
</protein>
<dbReference type="SMART" id="SM00650">
    <property type="entry name" value="rADc"/>
    <property type="match status" value="1"/>
</dbReference>
<keyword evidence="2 9" id="KW-0698">rRNA processing</keyword>
<dbReference type="InterPro" id="IPR020598">
    <property type="entry name" value="rRNA_Ade_methylase_Trfase_N"/>
</dbReference>
<dbReference type="PROSITE" id="PS01131">
    <property type="entry name" value="RRNA_A_DIMETH"/>
    <property type="match status" value="1"/>
</dbReference>
<dbReference type="InterPro" id="IPR020596">
    <property type="entry name" value="rRNA_Ade_Mease_Trfase_CS"/>
</dbReference>
<feature type="domain" description="Ribosomal RNA adenine methylase transferase N-terminal" evidence="11">
    <location>
        <begin position="44"/>
        <end position="216"/>
    </location>
</feature>
<evidence type="ECO:0000256" key="1">
    <source>
        <dbReference type="ARBA" id="ARBA00002977"/>
    </source>
</evidence>
<keyword evidence="4 8" id="KW-0808">Transferase</keyword>
<dbReference type="KEGG" id="sapo:SAPIO_CDS5699"/>
<feature type="binding site" evidence="8">
    <location>
        <position position="37"/>
    </location>
    <ligand>
        <name>S-adenosyl-L-methionine</name>
        <dbReference type="ChEBI" id="CHEBI:59789"/>
    </ligand>
</feature>
<dbReference type="GO" id="GO:0000462">
    <property type="term" value="P:maturation of SSU-rRNA from tricistronic rRNA transcript (SSU-rRNA, 5.8S rRNA, LSU-rRNA)"/>
    <property type="evidence" value="ECO:0007669"/>
    <property type="project" value="EnsemblFungi"/>
</dbReference>
<proteinExistence type="inferred from homology"/>
<dbReference type="VEuPathDB" id="FungiDB:SAPIO_CDS5699"/>
<dbReference type="CDD" id="cd02440">
    <property type="entry name" value="AdoMet_MTases"/>
    <property type="match status" value="1"/>
</dbReference>
<evidence type="ECO:0000256" key="4">
    <source>
        <dbReference type="ARBA" id="ARBA00022679"/>
    </source>
</evidence>
<evidence type="ECO:0000256" key="7">
    <source>
        <dbReference type="ARBA" id="ARBA00049478"/>
    </source>
</evidence>
<dbReference type="OrthoDB" id="74991at2759"/>